<sequence>DRCACCDIQHGAAVSIHRACDRVVQGILLRGLPPEGREADRTLWSRRPCMADASAGDRLCVSPSERSVGQEQVSVGGQRCPDAAAAARLSALRGAQVVCKGTSSRGSAAQSWHLFSEPFPLFLSFSLS</sequence>
<organism evidence="1 2">
    <name type="scientific">Prorocentrum cordatum</name>
    <dbReference type="NCBI Taxonomy" id="2364126"/>
    <lineage>
        <taxon>Eukaryota</taxon>
        <taxon>Sar</taxon>
        <taxon>Alveolata</taxon>
        <taxon>Dinophyceae</taxon>
        <taxon>Prorocentrales</taxon>
        <taxon>Prorocentraceae</taxon>
        <taxon>Prorocentrum</taxon>
    </lineage>
</organism>
<comment type="caution">
    <text evidence="1">The sequence shown here is derived from an EMBL/GenBank/DDBJ whole genome shotgun (WGS) entry which is preliminary data.</text>
</comment>
<dbReference type="Proteomes" id="UP001189429">
    <property type="component" value="Unassembled WGS sequence"/>
</dbReference>
<gene>
    <name evidence="1" type="ORF">PCOR1329_LOCUS21278</name>
</gene>
<protein>
    <submittedName>
        <fullName evidence="1">Uncharacterized protein</fullName>
    </submittedName>
</protein>
<feature type="non-terminal residue" evidence="1">
    <location>
        <position position="128"/>
    </location>
</feature>
<feature type="non-terminal residue" evidence="1">
    <location>
        <position position="1"/>
    </location>
</feature>
<proteinExistence type="predicted"/>
<keyword evidence="2" id="KW-1185">Reference proteome</keyword>
<evidence type="ECO:0000313" key="1">
    <source>
        <dbReference type="EMBL" id="CAK0819249.1"/>
    </source>
</evidence>
<dbReference type="EMBL" id="CAUYUJ010006989">
    <property type="protein sequence ID" value="CAK0819249.1"/>
    <property type="molecule type" value="Genomic_DNA"/>
</dbReference>
<reference evidence="1" key="1">
    <citation type="submission" date="2023-10" db="EMBL/GenBank/DDBJ databases">
        <authorList>
            <person name="Chen Y."/>
            <person name="Shah S."/>
            <person name="Dougan E. K."/>
            <person name="Thang M."/>
            <person name="Chan C."/>
        </authorList>
    </citation>
    <scope>NUCLEOTIDE SEQUENCE [LARGE SCALE GENOMIC DNA]</scope>
</reference>
<accession>A0ABN9RJF1</accession>
<evidence type="ECO:0000313" key="2">
    <source>
        <dbReference type="Proteomes" id="UP001189429"/>
    </source>
</evidence>
<name>A0ABN9RJF1_9DINO</name>